<evidence type="ECO:0000256" key="9">
    <source>
        <dbReference type="ARBA" id="ARBA00023004"/>
    </source>
</evidence>
<dbReference type="PANTHER" id="PTHR24305:SF231">
    <property type="entry name" value="P450, PUTATIVE (EUROFUNG)-RELATED"/>
    <property type="match status" value="1"/>
</dbReference>
<dbReference type="OrthoDB" id="3945418at2759"/>
<dbReference type="GO" id="GO:0016705">
    <property type="term" value="F:oxidoreductase activity, acting on paired donors, with incorporation or reduction of molecular oxygen"/>
    <property type="evidence" value="ECO:0007669"/>
    <property type="project" value="InterPro"/>
</dbReference>
<keyword evidence="4 12" id="KW-0349">Heme</keyword>
<keyword evidence="16" id="KW-1185">Reference proteome</keyword>
<evidence type="ECO:0000256" key="13">
    <source>
        <dbReference type="RuleBase" id="RU000461"/>
    </source>
</evidence>
<dbReference type="Pfam" id="PF00067">
    <property type="entry name" value="p450"/>
    <property type="match status" value="1"/>
</dbReference>
<dbReference type="InterPro" id="IPR001128">
    <property type="entry name" value="Cyt_P450"/>
</dbReference>
<keyword evidence="8 13" id="KW-0560">Oxidoreductase</keyword>
<dbReference type="Proteomes" id="UP000019373">
    <property type="component" value="Unassembled WGS sequence"/>
</dbReference>
<dbReference type="PRINTS" id="PR00463">
    <property type="entry name" value="EP450I"/>
</dbReference>
<dbReference type="OMA" id="MCNILET"/>
<dbReference type="PANTHER" id="PTHR24305">
    <property type="entry name" value="CYTOCHROME P450"/>
    <property type="match status" value="1"/>
</dbReference>
<keyword evidence="11 14" id="KW-0472">Membrane</keyword>
<evidence type="ECO:0000256" key="8">
    <source>
        <dbReference type="ARBA" id="ARBA00023002"/>
    </source>
</evidence>
<keyword evidence="7 14" id="KW-1133">Transmembrane helix</keyword>
<name>U1GRK5_ENDPU</name>
<evidence type="ECO:0000256" key="6">
    <source>
        <dbReference type="ARBA" id="ARBA00022723"/>
    </source>
</evidence>
<evidence type="ECO:0000256" key="14">
    <source>
        <dbReference type="SAM" id="Phobius"/>
    </source>
</evidence>
<keyword evidence="9 12" id="KW-0408">Iron</keyword>
<evidence type="ECO:0000256" key="7">
    <source>
        <dbReference type="ARBA" id="ARBA00022989"/>
    </source>
</evidence>
<dbReference type="InterPro" id="IPR017972">
    <property type="entry name" value="Cyt_P450_CS"/>
</dbReference>
<dbReference type="eggNOG" id="KOG0158">
    <property type="taxonomic scope" value="Eukaryota"/>
</dbReference>
<evidence type="ECO:0000256" key="3">
    <source>
        <dbReference type="ARBA" id="ARBA00010617"/>
    </source>
</evidence>
<dbReference type="InterPro" id="IPR050121">
    <property type="entry name" value="Cytochrome_P450_monoxygenase"/>
</dbReference>
<evidence type="ECO:0008006" key="17">
    <source>
        <dbReference type="Google" id="ProtNLM"/>
    </source>
</evidence>
<dbReference type="InterPro" id="IPR036396">
    <property type="entry name" value="Cyt_P450_sf"/>
</dbReference>
<keyword evidence="10 13" id="KW-0503">Monooxygenase</keyword>
<accession>U1GRK5</accession>
<dbReference type="GO" id="GO:0020037">
    <property type="term" value="F:heme binding"/>
    <property type="evidence" value="ECO:0007669"/>
    <property type="project" value="InterPro"/>
</dbReference>
<organism evidence="15 16">
    <name type="scientific">Endocarpon pusillum (strain Z07020 / HMAS-L-300199)</name>
    <name type="common">Lichen-forming fungus</name>
    <dbReference type="NCBI Taxonomy" id="1263415"/>
    <lineage>
        <taxon>Eukaryota</taxon>
        <taxon>Fungi</taxon>
        <taxon>Dikarya</taxon>
        <taxon>Ascomycota</taxon>
        <taxon>Pezizomycotina</taxon>
        <taxon>Eurotiomycetes</taxon>
        <taxon>Chaetothyriomycetidae</taxon>
        <taxon>Verrucariales</taxon>
        <taxon>Verrucariaceae</taxon>
        <taxon>Endocarpon</taxon>
    </lineage>
</organism>
<dbReference type="HOGENOM" id="CLU_001570_14_4_1"/>
<keyword evidence="6 12" id="KW-0479">Metal-binding</keyword>
<dbReference type="RefSeq" id="XP_007799712.1">
    <property type="nucleotide sequence ID" value="XM_007801521.1"/>
</dbReference>
<dbReference type="CDD" id="cd11062">
    <property type="entry name" value="CYP58-like"/>
    <property type="match status" value="1"/>
</dbReference>
<dbReference type="InterPro" id="IPR002401">
    <property type="entry name" value="Cyt_P450_E_grp-I"/>
</dbReference>
<evidence type="ECO:0000313" key="15">
    <source>
        <dbReference type="EMBL" id="ERF74611.1"/>
    </source>
</evidence>
<sequence>MPSLWVVVFIASYLAYLVVLALYRLYLSPIAHFPGSKITAVSGWYETYLDVFKGGQFTFQIQKWHEQYGPIIRINPTEIHISDPDFHDIVYSSSAPFNKLPAFRDRFGIPTAVISTVDHELHHRRRVALNPCFSKKRISDFCPYIQQRAERLCNKLLLEYKGTSKVVTLNDAWAAYVTDNVMFYTLALTPDFLDLPDFVAPYTESTRELVSSTHFVGHFPWVLKALQSMPEALSGVINPAMRPIFKFHNEIKAQIIKIMTGENEAHKSVSHRTVLSSLLTSNLPPQELSVTRLQQEALGIVGAAIETTKASLTLASFHILDNPEIFRRLRQELKEAFPDPTRPPTLTQLEGLPYFTAVIQEALRLSYGVTQRLPRVCPHTCIQYNDTYTIPPNTPFGMSAYLMHHSPSIFPDSHTFNPDRWLNNPKTVHGKPLSRYLVSFSKGTRMCVGVHFAWAELYLGLANVFRRVDFELFETGKEDVEMASEFFVPRPKAGSKGVRAVVK</sequence>
<proteinExistence type="inferred from homology"/>
<dbReference type="FunFam" id="1.10.630.10:FF:000069">
    <property type="entry name" value="Cytochrome P450, putative (Eurofung)"/>
    <property type="match status" value="1"/>
</dbReference>
<evidence type="ECO:0000256" key="4">
    <source>
        <dbReference type="ARBA" id="ARBA00022617"/>
    </source>
</evidence>
<dbReference type="GO" id="GO:0016020">
    <property type="term" value="C:membrane"/>
    <property type="evidence" value="ECO:0007669"/>
    <property type="project" value="UniProtKB-SubCell"/>
</dbReference>
<evidence type="ECO:0000256" key="1">
    <source>
        <dbReference type="ARBA" id="ARBA00001971"/>
    </source>
</evidence>
<evidence type="ECO:0000256" key="2">
    <source>
        <dbReference type="ARBA" id="ARBA00004167"/>
    </source>
</evidence>
<protein>
    <recommendedName>
        <fullName evidence="17">Trichodiene oxygenase</fullName>
    </recommendedName>
</protein>
<dbReference type="EMBL" id="KE720872">
    <property type="protein sequence ID" value="ERF74611.1"/>
    <property type="molecule type" value="Genomic_DNA"/>
</dbReference>
<dbReference type="GO" id="GO:0004497">
    <property type="term" value="F:monooxygenase activity"/>
    <property type="evidence" value="ECO:0007669"/>
    <property type="project" value="UniProtKB-KW"/>
</dbReference>
<dbReference type="PRINTS" id="PR00385">
    <property type="entry name" value="P450"/>
</dbReference>
<reference evidence="16" key="1">
    <citation type="journal article" date="2014" name="BMC Genomics">
        <title>Genome characteristics reveal the impact of lichenization on lichen-forming fungus Endocarpon pusillum Hedwig (Verrucariales, Ascomycota).</title>
        <authorList>
            <person name="Wang Y.-Y."/>
            <person name="Liu B."/>
            <person name="Zhang X.-Y."/>
            <person name="Zhou Q.-M."/>
            <person name="Zhang T."/>
            <person name="Li H."/>
            <person name="Yu Y.-F."/>
            <person name="Zhang X.-L."/>
            <person name="Hao X.-Y."/>
            <person name="Wang M."/>
            <person name="Wang L."/>
            <person name="Wei J.-C."/>
        </authorList>
    </citation>
    <scope>NUCLEOTIDE SEQUENCE [LARGE SCALE GENOMIC DNA]</scope>
    <source>
        <strain evidence="16">Z07020 / HMAS-L-300199</strain>
    </source>
</reference>
<gene>
    <name evidence="15" type="ORF">EPUS_00741</name>
</gene>
<dbReference type="GO" id="GO:0005506">
    <property type="term" value="F:iron ion binding"/>
    <property type="evidence" value="ECO:0007669"/>
    <property type="project" value="InterPro"/>
</dbReference>
<dbReference type="Gene3D" id="1.10.630.10">
    <property type="entry name" value="Cytochrome P450"/>
    <property type="match status" value="1"/>
</dbReference>
<evidence type="ECO:0000313" key="16">
    <source>
        <dbReference type="Proteomes" id="UP000019373"/>
    </source>
</evidence>
<evidence type="ECO:0000256" key="11">
    <source>
        <dbReference type="ARBA" id="ARBA00023136"/>
    </source>
</evidence>
<dbReference type="SUPFAM" id="SSF48264">
    <property type="entry name" value="Cytochrome P450"/>
    <property type="match status" value="1"/>
</dbReference>
<dbReference type="AlphaFoldDB" id="U1GRK5"/>
<comment type="similarity">
    <text evidence="3 13">Belongs to the cytochrome P450 family.</text>
</comment>
<keyword evidence="5 14" id="KW-0812">Transmembrane</keyword>
<comment type="subcellular location">
    <subcellularLocation>
        <location evidence="2">Membrane</location>
        <topology evidence="2">Single-pass membrane protein</topology>
    </subcellularLocation>
</comment>
<evidence type="ECO:0000256" key="10">
    <source>
        <dbReference type="ARBA" id="ARBA00023033"/>
    </source>
</evidence>
<comment type="cofactor">
    <cofactor evidence="1 12">
        <name>heme</name>
        <dbReference type="ChEBI" id="CHEBI:30413"/>
    </cofactor>
</comment>
<dbReference type="PROSITE" id="PS00086">
    <property type="entry name" value="CYTOCHROME_P450"/>
    <property type="match status" value="1"/>
</dbReference>
<evidence type="ECO:0000256" key="5">
    <source>
        <dbReference type="ARBA" id="ARBA00022692"/>
    </source>
</evidence>
<feature type="binding site" description="axial binding residue" evidence="12">
    <location>
        <position position="447"/>
    </location>
    <ligand>
        <name>heme</name>
        <dbReference type="ChEBI" id="CHEBI:30413"/>
    </ligand>
    <ligandPart>
        <name>Fe</name>
        <dbReference type="ChEBI" id="CHEBI:18248"/>
    </ligandPart>
</feature>
<feature type="transmembrane region" description="Helical" evidence="14">
    <location>
        <begin position="6"/>
        <end position="27"/>
    </location>
</feature>
<evidence type="ECO:0000256" key="12">
    <source>
        <dbReference type="PIRSR" id="PIRSR602401-1"/>
    </source>
</evidence>
<dbReference type="GeneID" id="19235802"/>